<accession>A0ABM3J9S9</accession>
<dbReference type="GeneID" id="115065729"/>
<name>A0ABM3J9S9_BACDO</name>
<dbReference type="RefSeq" id="XP_049305969.1">
    <property type="nucleotide sequence ID" value="XM_049450012.1"/>
</dbReference>
<evidence type="ECO:0000313" key="1">
    <source>
        <dbReference type="Proteomes" id="UP001652620"/>
    </source>
</evidence>
<reference evidence="1" key="1">
    <citation type="submission" date="2025-05" db="UniProtKB">
        <authorList>
            <consortium name="RefSeq"/>
        </authorList>
    </citation>
    <scope>NUCLEOTIDE SEQUENCE [LARGE SCALE GENOMIC DNA]</scope>
</reference>
<keyword evidence="1" id="KW-1185">Reference proteome</keyword>
<evidence type="ECO:0000313" key="2">
    <source>
        <dbReference type="RefSeq" id="XP_049305969.1"/>
    </source>
</evidence>
<gene>
    <name evidence="2" type="primary">LOC115065729</name>
</gene>
<dbReference type="Proteomes" id="UP001652620">
    <property type="component" value="Chromosome 2"/>
</dbReference>
<proteinExistence type="predicted"/>
<sequence>MIYWEKARIPTQELRNCIPKLEGLYQQWRQLQKHAGRLSEVHKKKETDFLEKLEDLFDIAHANALSIITIEEDKQFLISQRLRGRPGFMYGIDYQLIAKEARVSERKMQEMKRKKRSDHEMQPLTQPAMLMTSSSSSSEDLDFCDLEEVPRVSKDLSPQAKRKRGRRTIITPKLAAALDKCKISDRNAVHILVAAIEALGYNVENFAINRCSIHNFRENLREQKAAEIKNIFKDRKLHAATLHWDGKLLPALTGKETVDRLSVILSNCGTDQLLGVPALQSGNGKEQATAVCETLAEWGLQDYVKALVFDTTASNTGAFKGACVLIENFLEKDLLYLPCRHHMYEIILKAIYEEKMGKTTGPTVPILKKFQTAWSGINVNNFKTGIEHEKVKENLDPVDVSRILDFVQDALQEQHPREDYREFLELTAIFLGTTPPRGVIFRVPGAIHHARWMAKAIYCLKIFMFRDEFKLSPHEENAICDICIFLIRVYVEAWFCAPSAAKAPYLDFSVLSTLYKYQNIDSDISRVALQKLKIICGIYLLNPSPSRSLTLICLLNQKEKWSVHYIVKQIYQKKIPKRLMCK</sequence>
<reference evidence="2" key="2">
    <citation type="submission" date="2025-08" db="UniProtKB">
        <authorList>
            <consortium name="RefSeq"/>
        </authorList>
    </citation>
    <scope>IDENTIFICATION</scope>
    <source>
        <tissue evidence="2">Adult</tissue>
    </source>
</reference>
<organism evidence="1 2">
    <name type="scientific">Bactrocera dorsalis</name>
    <name type="common">Oriental fruit fly</name>
    <name type="synonym">Dacus dorsalis</name>
    <dbReference type="NCBI Taxonomy" id="27457"/>
    <lineage>
        <taxon>Eukaryota</taxon>
        <taxon>Metazoa</taxon>
        <taxon>Ecdysozoa</taxon>
        <taxon>Arthropoda</taxon>
        <taxon>Hexapoda</taxon>
        <taxon>Insecta</taxon>
        <taxon>Pterygota</taxon>
        <taxon>Neoptera</taxon>
        <taxon>Endopterygota</taxon>
        <taxon>Diptera</taxon>
        <taxon>Brachycera</taxon>
        <taxon>Muscomorpha</taxon>
        <taxon>Tephritoidea</taxon>
        <taxon>Tephritidae</taxon>
        <taxon>Bactrocera</taxon>
        <taxon>Bactrocera</taxon>
    </lineage>
</organism>
<protein>
    <submittedName>
        <fullName evidence="2">Uncharacterized protein LOC115065729</fullName>
    </submittedName>
</protein>